<name>A0ABP0K7I2_9DINO</name>
<dbReference type="Proteomes" id="UP001642484">
    <property type="component" value="Unassembled WGS sequence"/>
</dbReference>
<feature type="compositionally biased region" description="Acidic residues" evidence="1">
    <location>
        <begin position="79"/>
        <end position="91"/>
    </location>
</feature>
<reference evidence="2 3" key="1">
    <citation type="submission" date="2024-02" db="EMBL/GenBank/DDBJ databases">
        <authorList>
            <person name="Chen Y."/>
            <person name="Shah S."/>
            <person name="Dougan E. K."/>
            <person name="Thang M."/>
            <person name="Chan C."/>
        </authorList>
    </citation>
    <scope>NUCLEOTIDE SEQUENCE [LARGE SCALE GENOMIC DNA]</scope>
</reference>
<evidence type="ECO:0000313" key="2">
    <source>
        <dbReference type="EMBL" id="CAK9022519.1"/>
    </source>
</evidence>
<accession>A0ABP0K7I2</accession>
<comment type="caution">
    <text evidence="2">The sequence shown here is derived from an EMBL/GenBank/DDBJ whole genome shotgun (WGS) entry which is preliminary data.</text>
</comment>
<keyword evidence="3" id="KW-1185">Reference proteome</keyword>
<organism evidence="2 3">
    <name type="scientific">Durusdinium trenchii</name>
    <dbReference type="NCBI Taxonomy" id="1381693"/>
    <lineage>
        <taxon>Eukaryota</taxon>
        <taxon>Sar</taxon>
        <taxon>Alveolata</taxon>
        <taxon>Dinophyceae</taxon>
        <taxon>Suessiales</taxon>
        <taxon>Symbiodiniaceae</taxon>
        <taxon>Durusdinium</taxon>
    </lineage>
</organism>
<feature type="non-terminal residue" evidence="2">
    <location>
        <position position="1"/>
    </location>
</feature>
<protein>
    <submittedName>
        <fullName evidence="2">Uncharacterized protein</fullName>
    </submittedName>
</protein>
<evidence type="ECO:0000256" key="1">
    <source>
        <dbReference type="SAM" id="MobiDB-lite"/>
    </source>
</evidence>
<dbReference type="EMBL" id="CAXAMN010007724">
    <property type="protein sequence ID" value="CAK9022519.1"/>
    <property type="molecule type" value="Genomic_DNA"/>
</dbReference>
<sequence length="264" mass="30705">QEETMEFQRQQDEFAEIGMIMRARLAANRGEWNLVRRGRNLPAPLQRPEGEVPENERPEEEMTTSVERSRPEEPSPVAEDADESEPDEEMSDGGGETELQQRTAGHIITDWDPMTGTLADYRVLQAEDEAFSGEEYFMGNPVSGYHRYYKPTASEREDPSFVNDAAPPSYMDVDEPQPVENYNEAAEDPNNRSAFEPPPVDGDWWDFETLFKYMKTYTHMCFDHIVQWSLDEKHDYSLFCKIVIMGDWAEDFDRFSRLYLESLR</sequence>
<feature type="region of interest" description="Disordered" evidence="1">
    <location>
        <begin position="31"/>
        <end position="99"/>
    </location>
</feature>
<evidence type="ECO:0000313" key="3">
    <source>
        <dbReference type="Proteomes" id="UP001642484"/>
    </source>
</evidence>
<proteinExistence type="predicted"/>
<gene>
    <name evidence="2" type="ORF">CCMP2556_LOCUS14873</name>
</gene>